<dbReference type="SUPFAM" id="SSF56672">
    <property type="entry name" value="DNA/RNA polymerases"/>
    <property type="match status" value="1"/>
</dbReference>
<dbReference type="AlphaFoldDB" id="A0A438G0H1"/>
<dbReference type="InterPro" id="IPR000477">
    <property type="entry name" value="RT_dom"/>
</dbReference>
<dbReference type="CDD" id="cd01650">
    <property type="entry name" value="RT_nLTR_like"/>
    <property type="match status" value="1"/>
</dbReference>
<accession>A0A438G0H1</accession>
<dbReference type="Proteomes" id="UP000288805">
    <property type="component" value="Unassembled WGS sequence"/>
</dbReference>
<name>A0A438G0H1_VITVI</name>
<dbReference type="Pfam" id="PF00078">
    <property type="entry name" value="RVT_1"/>
    <property type="match status" value="1"/>
</dbReference>
<evidence type="ECO:0000313" key="3">
    <source>
        <dbReference type="Proteomes" id="UP000288805"/>
    </source>
</evidence>
<comment type="caution">
    <text evidence="2">The sequence shown here is derived from an EMBL/GenBank/DDBJ whole genome shotgun (WGS) entry which is preliminary data.</text>
</comment>
<reference evidence="2 3" key="1">
    <citation type="journal article" date="2018" name="PLoS Genet.">
        <title>Population sequencing reveals clonal diversity and ancestral inbreeding in the grapevine cultivar Chardonnay.</title>
        <authorList>
            <person name="Roach M.J."/>
            <person name="Johnson D.L."/>
            <person name="Bohlmann J."/>
            <person name="van Vuuren H.J."/>
            <person name="Jones S.J."/>
            <person name="Pretorius I.S."/>
            <person name="Schmidt S.A."/>
            <person name="Borneman A.R."/>
        </authorList>
    </citation>
    <scope>NUCLEOTIDE SEQUENCE [LARGE SCALE GENOMIC DNA]</scope>
    <source>
        <strain evidence="3">cv. Chardonnay</strain>
        <tissue evidence="2">Leaf</tissue>
    </source>
</reference>
<protein>
    <submittedName>
        <fullName evidence="2">LINE-1 retrotransposable element ORF2 protein</fullName>
    </submittedName>
</protein>
<gene>
    <name evidence="2" type="primary">LORF2_164</name>
    <name evidence="2" type="ORF">CK203_050206</name>
</gene>
<dbReference type="InterPro" id="IPR043502">
    <property type="entry name" value="DNA/RNA_pol_sf"/>
</dbReference>
<evidence type="ECO:0000313" key="2">
    <source>
        <dbReference type="EMBL" id="RVW65713.1"/>
    </source>
</evidence>
<dbReference type="PANTHER" id="PTHR46890:SF50">
    <property type="entry name" value="RNA-DIRECTED DNA POLYMERASE, EUKARYOTA, REVERSE TRANSCRIPTASE ZINC-BINDING DOMAIN PROTEIN-RELATED"/>
    <property type="match status" value="1"/>
</dbReference>
<feature type="domain" description="Reverse transcriptase" evidence="1">
    <location>
        <begin position="86"/>
        <end position="301"/>
    </location>
</feature>
<dbReference type="PANTHER" id="PTHR46890">
    <property type="entry name" value="NON-LTR RETROLELEMENT REVERSE TRANSCRIPTASE-LIKE PROTEIN-RELATED"/>
    <property type="match status" value="1"/>
</dbReference>
<dbReference type="InterPro" id="IPR052343">
    <property type="entry name" value="Retrotransposon-Effector_Assoc"/>
</dbReference>
<dbReference type="EMBL" id="QGNW01000686">
    <property type="protein sequence ID" value="RVW65713.1"/>
    <property type="molecule type" value="Genomic_DNA"/>
</dbReference>
<organism evidence="2 3">
    <name type="scientific">Vitis vinifera</name>
    <name type="common">Grape</name>
    <dbReference type="NCBI Taxonomy" id="29760"/>
    <lineage>
        <taxon>Eukaryota</taxon>
        <taxon>Viridiplantae</taxon>
        <taxon>Streptophyta</taxon>
        <taxon>Embryophyta</taxon>
        <taxon>Tracheophyta</taxon>
        <taxon>Spermatophyta</taxon>
        <taxon>Magnoliopsida</taxon>
        <taxon>eudicotyledons</taxon>
        <taxon>Gunneridae</taxon>
        <taxon>Pentapetalae</taxon>
        <taxon>rosids</taxon>
        <taxon>Vitales</taxon>
        <taxon>Vitaceae</taxon>
        <taxon>Viteae</taxon>
        <taxon>Vitis</taxon>
    </lineage>
</organism>
<proteinExistence type="predicted"/>
<evidence type="ECO:0000259" key="1">
    <source>
        <dbReference type="Pfam" id="PF00078"/>
    </source>
</evidence>
<sequence>MNFQIPPIIISHAEAEGLEQPFTEEEIHAALMGMNGDKAPGPDGFTVAFWQSCSEFAKEEIVDLFKEFFEEKSFAKSLNSTFLVLIPKKGGAEDLGDFRPISLLGGLYKILAKVLANRIKEVLDKVVSSDQNAFVKGRQILAASLIANEVIDYWLKRKEKGLICHAQDGLWGPVDEMDLVVYFQLQVSLFWSMGVPAGYFPNSRGLRQGDPLSPYLFVLGMEVLSALLRRVVDGGFISGSRQDHIAYLSWILVWFEAASGLRINLAKSEVILVGEVEDIEVLVVELGCKVGTLPFVYLGLPLGAKHKTMAMWDGVEARMRRRLALWKRQYFCKRLEKLRRDFLWGGGKHGKKIHLIKWEVVCTQKESGGLGIRKFGILNKALLGKWIWRFAFEEEFLWRKVIGVKYGQVGFGWRTKEARGTFGVGVWRDILKESSWCWDNIEFKVGKGTKVSFWTDHWCGNEVLSQAFPQLFALVAQRNASVNEMWDSSLGQGGWNIRLSRNSNDWELDALGELLHMLRDLRISLEEDSVIWKGGGHGRFRIRDAYKLLTGPLMSLPSRKRAFGWTRSQPKLLFLRGRLLGRRS</sequence>